<dbReference type="InterPro" id="IPR003010">
    <property type="entry name" value="C-N_Hydrolase"/>
</dbReference>
<dbReference type="GO" id="GO:0016746">
    <property type="term" value="F:acyltransferase activity"/>
    <property type="evidence" value="ECO:0007669"/>
    <property type="project" value="UniProtKB-KW"/>
</dbReference>
<protein>
    <submittedName>
        <fullName evidence="3">Nitrilase/cyanide hydratase and apolipoprotein N-acyltransferase</fullName>
    </submittedName>
</protein>
<dbReference type="Pfam" id="PF00795">
    <property type="entry name" value="CN_hydrolase"/>
    <property type="match status" value="1"/>
</dbReference>
<evidence type="ECO:0000313" key="4">
    <source>
        <dbReference type="Proteomes" id="UP000018896"/>
    </source>
</evidence>
<sequence length="124" mass="13866">MICYDSEFPEVARTLALKGAEIILAPTANMSPLEHSQQIYIQSRAAENQVFVATTNQIGLEESTYFFGESAAANPFGRLLVLGDQTESSYLVEMDLQLISKARTGFCYHKDRKPSSYKELTKHP</sequence>
<dbReference type="Proteomes" id="UP000018896">
    <property type="component" value="Unassembled WGS sequence"/>
</dbReference>
<accession>W4QZS9</accession>
<dbReference type="STRING" id="1236973.JCM9157_4430"/>
<reference evidence="3 4" key="1">
    <citation type="journal article" date="2014" name="Genome Announc.">
        <title>Draft Genome Sequences of Three Alkaliphilic Bacillus Strains, Bacillus wakoensis JCM 9140T, Bacillus akibai JCM 9157T, and Bacillus hemicellulosilyticus JCM 9152T.</title>
        <authorList>
            <person name="Yuki M."/>
            <person name="Oshima K."/>
            <person name="Suda W."/>
            <person name="Oshida Y."/>
            <person name="Kitamura K."/>
            <person name="Iida T."/>
            <person name="Hattori M."/>
            <person name="Ohkuma M."/>
        </authorList>
    </citation>
    <scope>NUCLEOTIDE SEQUENCE [LARGE SCALE GENOMIC DNA]</scope>
    <source>
        <strain evidence="3 4">JCM 9157</strain>
    </source>
</reference>
<keyword evidence="3" id="KW-0808">Transferase</keyword>
<dbReference type="GO" id="GO:0016811">
    <property type="term" value="F:hydrolase activity, acting on carbon-nitrogen (but not peptide) bonds, in linear amides"/>
    <property type="evidence" value="ECO:0007669"/>
    <property type="project" value="TreeGrafter"/>
</dbReference>
<dbReference type="InterPro" id="IPR050345">
    <property type="entry name" value="Aliph_Amidase/BUP"/>
</dbReference>
<dbReference type="Gene3D" id="3.60.110.10">
    <property type="entry name" value="Carbon-nitrogen hydrolase"/>
    <property type="match status" value="1"/>
</dbReference>
<evidence type="ECO:0000313" key="3">
    <source>
        <dbReference type="EMBL" id="GAE37173.1"/>
    </source>
</evidence>
<dbReference type="eggNOG" id="COG0388">
    <property type="taxonomic scope" value="Bacteria"/>
</dbReference>
<proteinExistence type="predicted"/>
<dbReference type="AlphaFoldDB" id="W4QZS9"/>
<feature type="domain" description="CN hydrolase" evidence="2">
    <location>
        <begin position="1"/>
        <end position="96"/>
    </location>
</feature>
<keyword evidence="4" id="KW-1185">Reference proteome</keyword>
<dbReference type="PANTHER" id="PTHR43674">
    <property type="entry name" value="NITRILASE C965.09-RELATED"/>
    <property type="match status" value="1"/>
</dbReference>
<dbReference type="PROSITE" id="PS50263">
    <property type="entry name" value="CN_HYDROLASE"/>
    <property type="match status" value="1"/>
</dbReference>
<comment type="caution">
    <text evidence="3">The sequence shown here is derived from an EMBL/GenBank/DDBJ whole genome shotgun (WGS) entry which is preliminary data.</text>
</comment>
<keyword evidence="3" id="KW-0012">Acyltransferase</keyword>
<keyword evidence="3" id="KW-0449">Lipoprotein</keyword>
<dbReference type="PANTHER" id="PTHR43674:SF2">
    <property type="entry name" value="BETA-UREIDOPROPIONASE"/>
    <property type="match status" value="1"/>
</dbReference>
<organism evidence="3 4">
    <name type="scientific">Halalkalibacter akibai (strain ATCC 43226 / DSM 21942 / CIP 109018 / JCM 9157 / 1139)</name>
    <name type="common">Bacillus akibai</name>
    <dbReference type="NCBI Taxonomy" id="1236973"/>
    <lineage>
        <taxon>Bacteria</taxon>
        <taxon>Bacillati</taxon>
        <taxon>Bacillota</taxon>
        <taxon>Bacilli</taxon>
        <taxon>Bacillales</taxon>
        <taxon>Bacillaceae</taxon>
        <taxon>Halalkalibacter</taxon>
    </lineage>
</organism>
<name>W4QZS9_HALA3</name>
<dbReference type="EMBL" id="BAUV01000057">
    <property type="protein sequence ID" value="GAE37173.1"/>
    <property type="molecule type" value="Genomic_DNA"/>
</dbReference>
<evidence type="ECO:0000259" key="2">
    <source>
        <dbReference type="PROSITE" id="PS50263"/>
    </source>
</evidence>
<gene>
    <name evidence="3" type="ORF">JCM9157_4430</name>
</gene>
<evidence type="ECO:0000256" key="1">
    <source>
        <dbReference type="ARBA" id="ARBA00022801"/>
    </source>
</evidence>
<dbReference type="SUPFAM" id="SSF56317">
    <property type="entry name" value="Carbon-nitrogen hydrolase"/>
    <property type="match status" value="1"/>
</dbReference>
<keyword evidence="1" id="KW-0378">Hydrolase</keyword>
<dbReference type="InterPro" id="IPR036526">
    <property type="entry name" value="C-N_Hydrolase_sf"/>
</dbReference>